<protein>
    <submittedName>
        <fullName evidence="1">Uncharacterized protein</fullName>
    </submittedName>
</protein>
<dbReference type="AlphaFoldDB" id="A0A4X1TEB3"/>
<dbReference type="Ensembl" id="ENSSSCT00070016282.1">
    <property type="protein sequence ID" value="ENSSSCP00070013481.1"/>
    <property type="gene ID" value="ENSSSCG00070008436.1"/>
</dbReference>
<name>A0A4X1TEB3_PIG</name>
<reference evidence="1 2" key="1">
    <citation type="submission" date="2017-08" db="EMBL/GenBank/DDBJ databases">
        <title>USMARCv1.0.</title>
        <authorList>
            <person name="Hannum G.I."/>
            <person name="Koren S."/>
            <person name="Schroeder S.G."/>
            <person name="Chin S.C."/>
            <person name="Nonneman D.J."/>
            <person name="Becker S.A."/>
            <person name="Rosen B.D."/>
            <person name="Bickhart D.M."/>
            <person name="Putnam N.H."/>
            <person name="Green R.E."/>
            <person name="Tuggle C.K."/>
            <person name="Liu H."/>
            <person name="Rohrer G.A."/>
            <person name="Warr A."/>
            <person name="Hall R."/>
            <person name="Kim K."/>
            <person name="Hume D.A."/>
            <person name="Talbot R."/>
            <person name="Chow W."/>
            <person name="Howe K."/>
            <person name="Schwartz A.S."/>
            <person name="Watson M."/>
            <person name="Archibald A.L."/>
            <person name="Phillippy A.M."/>
            <person name="Smith T.P.L."/>
        </authorList>
    </citation>
    <scope>NUCLEOTIDE SEQUENCE [LARGE SCALE GENOMIC DNA]</scope>
</reference>
<evidence type="ECO:0000313" key="1">
    <source>
        <dbReference type="Ensembl" id="ENSSSCP00070013481.1"/>
    </source>
</evidence>
<dbReference type="Proteomes" id="UP000314985">
    <property type="component" value="Chromosome 12"/>
</dbReference>
<reference evidence="1" key="2">
    <citation type="submission" date="2025-08" db="UniProtKB">
        <authorList>
            <consortium name="Ensembl"/>
        </authorList>
    </citation>
    <scope>IDENTIFICATION</scope>
</reference>
<organism evidence="1 2">
    <name type="scientific">Sus scrofa</name>
    <name type="common">Pig</name>
    <dbReference type="NCBI Taxonomy" id="9823"/>
    <lineage>
        <taxon>Eukaryota</taxon>
        <taxon>Metazoa</taxon>
        <taxon>Chordata</taxon>
        <taxon>Craniata</taxon>
        <taxon>Vertebrata</taxon>
        <taxon>Euteleostomi</taxon>
        <taxon>Mammalia</taxon>
        <taxon>Eutheria</taxon>
        <taxon>Laurasiatheria</taxon>
        <taxon>Artiodactyla</taxon>
        <taxon>Suina</taxon>
        <taxon>Suidae</taxon>
        <taxon>Sus</taxon>
    </lineage>
</organism>
<accession>A0A4X1TEB3</accession>
<sequence>MSSRSFCVDVFSAPLDKYSGVKFLGHGKSMFNHLRSCQTIFQSDCSVLDPISRDEGSSFSTSWPALVTDFVIITTILADVRWFSLWLSFRLRMSSLFSCFVAAIGLSSLERISSNFLPM</sequence>
<evidence type="ECO:0000313" key="2">
    <source>
        <dbReference type="Proteomes" id="UP000314985"/>
    </source>
</evidence>
<proteinExistence type="predicted"/>